<proteinExistence type="predicted"/>
<dbReference type="InterPro" id="IPR008323">
    <property type="entry name" value="UCP033563"/>
</dbReference>
<keyword evidence="2" id="KW-1185">Reference proteome</keyword>
<dbReference type="RefSeq" id="WP_151166070.1">
    <property type="nucleotide sequence ID" value="NZ_WACR01000001.1"/>
</dbReference>
<name>A0A6N6MA17_9FLAO</name>
<evidence type="ECO:0000313" key="2">
    <source>
        <dbReference type="Proteomes" id="UP000435357"/>
    </source>
</evidence>
<dbReference type="PANTHER" id="PTHR36454">
    <property type="entry name" value="LMO2823 PROTEIN"/>
    <property type="match status" value="1"/>
</dbReference>
<dbReference type="EMBL" id="WACR01000001">
    <property type="protein sequence ID" value="KAB1066082.1"/>
    <property type="molecule type" value="Genomic_DNA"/>
</dbReference>
<dbReference type="PANTHER" id="PTHR36454:SF1">
    <property type="entry name" value="DUF1015 DOMAIN-CONTAINING PROTEIN"/>
    <property type="match status" value="1"/>
</dbReference>
<dbReference type="OrthoDB" id="9781616at2"/>
<dbReference type="PIRSF" id="PIRSF033563">
    <property type="entry name" value="UCP033563"/>
    <property type="match status" value="1"/>
</dbReference>
<accession>A0A6N6MA17</accession>
<sequence length="407" mass="47383">MADVIPFRAVRPSRDKAHLVATRSYISYSNEQMAEKLENNPFSFLQIIHPPAANELDGVEKFEKVREEYLDFCYRGILKKDENPAFYVYEQRYGDHVFTGIISGIAVEDYKTGHIKKHEHTLPEREKMFKNYLKTTGVNAEPVLLTYTKKDKIEELLERVKKSRPEYEFSTTDKHTHTLWVIDDQNDIEIIQQEFSDVESVYIADGHHRSASSSLLADDLRSEQKKPSDYFMAYLISDQQMEIRAFHRLVSSLNGQTIDEFLTKIKQSFEVESLGENRYQPHKLHEFGMYVNREWYRLTPHRENIDLEHPVEQLDCQILSSLILNPILGVEDEKTDKRVKFMGDLEGLEGLEQNVNNGSYDVGFAVYPVTVEQLKNVADNNMIMPPKSTWVEPKLRSGLTIYDILEF</sequence>
<organism evidence="1 2">
    <name type="scientific">Salibacter halophilus</name>
    <dbReference type="NCBI Taxonomy" id="1803916"/>
    <lineage>
        <taxon>Bacteria</taxon>
        <taxon>Pseudomonadati</taxon>
        <taxon>Bacteroidota</taxon>
        <taxon>Flavobacteriia</taxon>
        <taxon>Flavobacteriales</taxon>
        <taxon>Salibacteraceae</taxon>
        <taxon>Salibacter</taxon>
    </lineage>
</organism>
<evidence type="ECO:0000313" key="1">
    <source>
        <dbReference type="EMBL" id="KAB1066082.1"/>
    </source>
</evidence>
<dbReference type="Pfam" id="PF06245">
    <property type="entry name" value="DUF1015"/>
    <property type="match status" value="1"/>
</dbReference>
<dbReference type="AlphaFoldDB" id="A0A6N6MA17"/>
<protein>
    <submittedName>
        <fullName evidence="1">DUF1015 domain-containing protein</fullName>
    </submittedName>
</protein>
<comment type="caution">
    <text evidence="1">The sequence shown here is derived from an EMBL/GenBank/DDBJ whole genome shotgun (WGS) entry which is preliminary data.</text>
</comment>
<reference evidence="1 2" key="1">
    <citation type="submission" date="2019-09" db="EMBL/GenBank/DDBJ databases">
        <title>Genomes of Cryomorphaceae.</title>
        <authorList>
            <person name="Bowman J.P."/>
        </authorList>
    </citation>
    <scope>NUCLEOTIDE SEQUENCE [LARGE SCALE GENOMIC DNA]</scope>
    <source>
        <strain evidence="1 2">KCTC 52047</strain>
    </source>
</reference>
<gene>
    <name evidence="1" type="ORF">F3059_01025</name>
</gene>
<dbReference type="Proteomes" id="UP000435357">
    <property type="component" value="Unassembled WGS sequence"/>
</dbReference>